<reference evidence="4 5" key="1">
    <citation type="submission" date="2019-12" db="EMBL/GenBank/DDBJ databases">
        <title>Corynebacterium sp. nov., isolated from feces of the Anser Albifrons in China.</title>
        <authorList>
            <person name="Liu Q."/>
        </authorList>
    </citation>
    <scope>NUCLEOTIDE SEQUENCE [LARGE SCALE GENOMIC DNA]</scope>
    <source>
        <strain evidence="4 5">4H37-19</strain>
    </source>
</reference>
<keyword evidence="1" id="KW-0479">Metal-binding</keyword>
<dbReference type="RefSeq" id="WP_187975486.1">
    <property type="nucleotide sequence ID" value="NZ_CP046884.1"/>
</dbReference>
<sequence>MSNHRKRNYPHVDNVIYANFGKKRNQEPPSENRRDFQPPDNPRQPPGLGVSQFLRSAVVSHTDSGRVYRGRDYAFHGHVVNLEISHGRVDAQVVGSQPQPFSTTMLVPYRTSEELRQVAHKIAADCQGLRDLNKIVLGPEMRSILLAEQPDDLRFICDCPDPQPVCKHVVALVEVLIRRLEADPSEILRLRGMDRAFLHMMVSEESEHRSTEASADSGERFWGNGEMPDLPEPKTRPAIHDSDMDLLHRAMRMVSYTTIDQLRAVSDIEDLYHYLTEKPDLPAD</sequence>
<dbReference type="Proteomes" id="UP000516320">
    <property type="component" value="Chromosome"/>
</dbReference>
<keyword evidence="1" id="KW-0862">Zinc</keyword>
<keyword evidence="1" id="KW-0863">Zinc-finger</keyword>
<dbReference type="PANTHER" id="PTHR38133:SF1">
    <property type="entry name" value="SLR1429 PROTEIN"/>
    <property type="match status" value="1"/>
</dbReference>
<evidence type="ECO:0000256" key="2">
    <source>
        <dbReference type="SAM" id="MobiDB-lite"/>
    </source>
</evidence>
<accession>A0A7H0SNA2</accession>
<protein>
    <recommendedName>
        <fullName evidence="3">SWIM-type domain-containing protein</fullName>
    </recommendedName>
</protein>
<dbReference type="KEGG" id="cpoy:GP475_04745"/>
<dbReference type="InterPro" id="IPR007527">
    <property type="entry name" value="Znf_SWIM"/>
</dbReference>
<organism evidence="4 5">
    <name type="scientific">Corynebacterium poyangense</name>
    <dbReference type="NCBI Taxonomy" id="2684405"/>
    <lineage>
        <taxon>Bacteria</taxon>
        <taxon>Bacillati</taxon>
        <taxon>Actinomycetota</taxon>
        <taxon>Actinomycetes</taxon>
        <taxon>Mycobacteriales</taxon>
        <taxon>Corynebacteriaceae</taxon>
        <taxon>Corynebacterium</taxon>
    </lineage>
</organism>
<evidence type="ECO:0000259" key="3">
    <source>
        <dbReference type="PROSITE" id="PS50966"/>
    </source>
</evidence>
<dbReference type="AlphaFoldDB" id="A0A7H0SNA2"/>
<dbReference type="GO" id="GO:0008270">
    <property type="term" value="F:zinc ion binding"/>
    <property type="evidence" value="ECO:0007669"/>
    <property type="project" value="UniProtKB-KW"/>
</dbReference>
<proteinExistence type="predicted"/>
<dbReference type="EMBL" id="CP046884">
    <property type="protein sequence ID" value="QNQ90027.1"/>
    <property type="molecule type" value="Genomic_DNA"/>
</dbReference>
<evidence type="ECO:0000313" key="4">
    <source>
        <dbReference type="EMBL" id="QNQ90027.1"/>
    </source>
</evidence>
<gene>
    <name evidence="4" type="ORF">GP475_04745</name>
</gene>
<feature type="region of interest" description="Disordered" evidence="2">
    <location>
        <begin position="1"/>
        <end position="49"/>
    </location>
</feature>
<feature type="compositionally biased region" description="Basic and acidic residues" evidence="2">
    <location>
        <begin position="24"/>
        <end position="37"/>
    </location>
</feature>
<feature type="domain" description="SWIM-type" evidence="3">
    <location>
        <begin position="142"/>
        <end position="177"/>
    </location>
</feature>
<feature type="region of interest" description="Disordered" evidence="2">
    <location>
        <begin position="205"/>
        <end position="239"/>
    </location>
</feature>
<name>A0A7H0SNA2_9CORY</name>
<keyword evidence="5" id="KW-1185">Reference proteome</keyword>
<dbReference type="PROSITE" id="PS50966">
    <property type="entry name" value="ZF_SWIM"/>
    <property type="match status" value="1"/>
</dbReference>
<dbReference type="PANTHER" id="PTHR38133">
    <property type="entry name" value="SLR1429 PROTEIN"/>
    <property type="match status" value="1"/>
</dbReference>
<evidence type="ECO:0000256" key="1">
    <source>
        <dbReference type="PROSITE-ProRule" id="PRU00325"/>
    </source>
</evidence>
<evidence type="ECO:0000313" key="5">
    <source>
        <dbReference type="Proteomes" id="UP000516320"/>
    </source>
</evidence>